<name>A0A543IED7_9ACTN</name>
<dbReference type="AlphaFoldDB" id="A0A543IED7"/>
<dbReference type="SUPFAM" id="SSF50475">
    <property type="entry name" value="FMN-binding split barrel"/>
    <property type="match status" value="1"/>
</dbReference>
<dbReference type="NCBIfam" id="TIGR04025">
    <property type="entry name" value="PPOX_FMN_DR2398"/>
    <property type="match status" value="1"/>
</dbReference>
<dbReference type="Proteomes" id="UP000316706">
    <property type="component" value="Unassembled WGS sequence"/>
</dbReference>
<feature type="domain" description="Pyridoxamine 5'-phosphate oxidase N-terminal" evidence="1">
    <location>
        <begin position="39"/>
        <end position="156"/>
    </location>
</feature>
<accession>A0A543IED7</accession>
<dbReference type="Gene3D" id="2.30.110.10">
    <property type="entry name" value="Electron Transport, Fmn-binding Protein, Chain A"/>
    <property type="match status" value="1"/>
</dbReference>
<reference evidence="2 3" key="1">
    <citation type="submission" date="2019-06" db="EMBL/GenBank/DDBJ databases">
        <title>Sequencing the genomes of 1000 actinobacteria strains.</title>
        <authorList>
            <person name="Klenk H.-P."/>
        </authorList>
    </citation>
    <scope>NUCLEOTIDE SEQUENCE [LARGE SCALE GENOMIC DNA]</scope>
    <source>
        <strain evidence="2 3">DSM 45043</strain>
    </source>
</reference>
<dbReference type="PANTHER" id="PTHR42815:SF2">
    <property type="entry name" value="FAD-BINDING, PUTATIVE (AFU_ORTHOLOGUE AFUA_6G07600)-RELATED"/>
    <property type="match status" value="1"/>
</dbReference>
<keyword evidence="3" id="KW-1185">Reference proteome</keyword>
<dbReference type="InterPro" id="IPR012349">
    <property type="entry name" value="Split_barrel_FMN-bd"/>
</dbReference>
<dbReference type="PANTHER" id="PTHR42815">
    <property type="entry name" value="FAD-BINDING, PUTATIVE (AFU_ORTHOLOGUE AFUA_6G07600)-RELATED"/>
    <property type="match status" value="1"/>
</dbReference>
<organism evidence="2 3">
    <name type="scientific">Actinomadura hallensis</name>
    <dbReference type="NCBI Taxonomy" id="337895"/>
    <lineage>
        <taxon>Bacteria</taxon>
        <taxon>Bacillati</taxon>
        <taxon>Actinomycetota</taxon>
        <taxon>Actinomycetes</taxon>
        <taxon>Streptosporangiales</taxon>
        <taxon>Thermomonosporaceae</taxon>
        <taxon>Actinomadura</taxon>
    </lineage>
</organism>
<dbReference type="OrthoDB" id="9790331at2"/>
<dbReference type="InterPro" id="IPR024029">
    <property type="entry name" value="Pyridox_Oxase_FMN-dep"/>
</dbReference>
<dbReference type="RefSeq" id="WP_141968617.1">
    <property type="nucleotide sequence ID" value="NZ_VFPO01000001.1"/>
</dbReference>
<dbReference type="EMBL" id="VFPO01000001">
    <property type="protein sequence ID" value="TQM68880.1"/>
    <property type="molecule type" value="Genomic_DNA"/>
</dbReference>
<evidence type="ECO:0000259" key="1">
    <source>
        <dbReference type="Pfam" id="PF01243"/>
    </source>
</evidence>
<proteinExistence type="predicted"/>
<evidence type="ECO:0000313" key="3">
    <source>
        <dbReference type="Proteomes" id="UP000316706"/>
    </source>
</evidence>
<comment type="caution">
    <text evidence="2">The sequence shown here is derived from an EMBL/GenBank/DDBJ whole genome shotgun (WGS) entry which is preliminary data.</text>
</comment>
<gene>
    <name evidence="2" type="ORF">FHX41_2555</name>
</gene>
<protein>
    <recommendedName>
        <fullName evidence="1">Pyridoxamine 5'-phosphate oxidase N-terminal domain-containing protein</fullName>
    </recommendedName>
</protein>
<dbReference type="InterPro" id="IPR011576">
    <property type="entry name" value="Pyridox_Oxase_N"/>
</dbReference>
<dbReference type="Pfam" id="PF01243">
    <property type="entry name" value="PNPOx_N"/>
    <property type="match status" value="1"/>
</dbReference>
<evidence type="ECO:0000313" key="2">
    <source>
        <dbReference type="EMBL" id="TQM68880.1"/>
    </source>
</evidence>
<sequence length="212" mass="23785">MTLADEYTTITSAEELREVIGAPTPKAVAKERVTLHARDREWLARSPFCLIATSDADGNCDVSPKGDPPGFVHVIDDATIAIPDRPGNRRADGFQNILSNPHAGLIFFVPGRGETLRVNGRARLVRDAPFFDAMVVNGHRPAIALVLEIEQIFFHCAKALMRSKLWKPETWNPDALPSHARIVTDLRYADASLEELERYYSDETYSRHLYKD</sequence>